<evidence type="ECO:0000313" key="1">
    <source>
        <dbReference type="EMBL" id="GIY76546.1"/>
    </source>
</evidence>
<organism evidence="1 2">
    <name type="scientific">Caerostris extrusa</name>
    <name type="common">Bark spider</name>
    <name type="synonym">Caerostris bankana</name>
    <dbReference type="NCBI Taxonomy" id="172846"/>
    <lineage>
        <taxon>Eukaryota</taxon>
        <taxon>Metazoa</taxon>
        <taxon>Ecdysozoa</taxon>
        <taxon>Arthropoda</taxon>
        <taxon>Chelicerata</taxon>
        <taxon>Arachnida</taxon>
        <taxon>Araneae</taxon>
        <taxon>Araneomorphae</taxon>
        <taxon>Entelegynae</taxon>
        <taxon>Araneoidea</taxon>
        <taxon>Araneidae</taxon>
        <taxon>Caerostris</taxon>
    </lineage>
</organism>
<comment type="caution">
    <text evidence="1">The sequence shown here is derived from an EMBL/GenBank/DDBJ whole genome shotgun (WGS) entry which is preliminary data.</text>
</comment>
<evidence type="ECO:0000313" key="2">
    <source>
        <dbReference type="Proteomes" id="UP001054945"/>
    </source>
</evidence>
<dbReference type="AlphaFoldDB" id="A0AAV4W3M9"/>
<accession>A0AAV4W3M9</accession>
<dbReference type="Proteomes" id="UP001054945">
    <property type="component" value="Unassembled WGS sequence"/>
</dbReference>
<dbReference type="EMBL" id="BPLR01015497">
    <property type="protein sequence ID" value="GIY76546.1"/>
    <property type="molecule type" value="Genomic_DNA"/>
</dbReference>
<name>A0AAV4W3M9_CAEEX</name>
<gene>
    <name evidence="1" type="ORF">CEXT_506311</name>
</gene>
<reference evidence="1 2" key="1">
    <citation type="submission" date="2021-06" db="EMBL/GenBank/DDBJ databases">
        <title>Caerostris extrusa draft genome.</title>
        <authorList>
            <person name="Kono N."/>
            <person name="Arakawa K."/>
        </authorList>
    </citation>
    <scope>NUCLEOTIDE SEQUENCE [LARGE SCALE GENOMIC DNA]</scope>
</reference>
<sequence length="91" mass="9999">MVFNDSRHPLRATSQLLPNPGRECRLLDVNGIIESVKIDFRNSELASLTSAFSGGMGERHDKSVGWKSPGNVGNVHWGIGITHSRGDLWQS</sequence>
<protein>
    <submittedName>
        <fullName evidence="1">Uncharacterized protein</fullName>
    </submittedName>
</protein>
<proteinExistence type="predicted"/>
<keyword evidence="2" id="KW-1185">Reference proteome</keyword>